<protein>
    <submittedName>
        <fullName evidence="1">Uncharacterized protein</fullName>
    </submittedName>
</protein>
<dbReference type="Proteomes" id="UP000030640">
    <property type="component" value="Unassembled WGS sequence"/>
</dbReference>
<accession>W7A046</accession>
<keyword evidence="2" id="KW-1185">Reference proteome</keyword>
<dbReference type="VEuPathDB" id="PlasmoDB:C922_04662"/>
<reference evidence="1 2" key="1">
    <citation type="submission" date="2013-02" db="EMBL/GenBank/DDBJ databases">
        <title>The Genome Sequence of Plasmodium inui San Antonio 1.</title>
        <authorList>
            <consortium name="The Broad Institute Genome Sequencing Platform"/>
            <consortium name="The Broad Institute Genome Sequencing Center for Infectious Disease"/>
            <person name="Neafsey D."/>
            <person name="Cheeseman I."/>
            <person name="Volkman S."/>
            <person name="Adams J."/>
            <person name="Walker B."/>
            <person name="Young S.K."/>
            <person name="Zeng Q."/>
            <person name="Gargeya S."/>
            <person name="Fitzgerald M."/>
            <person name="Haas B."/>
            <person name="Abouelleil A."/>
            <person name="Alvarado L."/>
            <person name="Arachchi H.M."/>
            <person name="Berlin A.M."/>
            <person name="Chapman S.B."/>
            <person name="Dewar J."/>
            <person name="Goldberg J."/>
            <person name="Griggs A."/>
            <person name="Gujja S."/>
            <person name="Hansen M."/>
            <person name="Howarth C."/>
            <person name="Imamovic A."/>
            <person name="Larimer J."/>
            <person name="McCowan C."/>
            <person name="Murphy C."/>
            <person name="Neiman D."/>
            <person name="Pearson M."/>
            <person name="Priest M."/>
            <person name="Roberts A."/>
            <person name="Saif S."/>
            <person name="Shea T."/>
            <person name="Sisk P."/>
            <person name="Sykes S."/>
            <person name="Wortman J."/>
            <person name="Nusbaum C."/>
            <person name="Birren B."/>
        </authorList>
    </citation>
    <scope>NUCLEOTIDE SEQUENCE [LARGE SCALE GENOMIC DNA]</scope>
    <source>
        <strain evidence="1 2">San Antonio 1</strain>
    </source>
</reference>
<dbReference type="GeneID" id="20039936"/>
<dbReference type="EMBL" id="KI965486">
    <property type="protein sequence ID" value="EUD64930.1"/>
    <property type="molecule type" value="Genomic_DNA"/>
</dbReference>
<name>W7A046_9APIC</name>
<sequence>MLIMSNYYYILSSAKIYVKHFKRLKCYKTVKKCRNRENGFSPKEGNLRILSRIANRSTYRDLLQETKKKKKIAHFKDKNRERETLTHGTSANDPIHNYLLAAFEEKYRAILGTLSVANLDSLESELQDFYSIGRINLIAEHYKSFSRRLNSNFDLLFK</sequence>
<dbReference type="AlphaFoldDB" id="W7A046"/>
<dbReference type="RefSeq" id="XP_008818463.1">
    <property type="nucleotide sequence ID" value="XM_008820241.1"/>
</dbReference>
<proteinExistence type="predicted"/>
<evidence type="ECO:0000313" key="2">
    <source>
        <dbReference type="Proteomes" id="UP000030640"/>
    </source>
</evidence>
<organism evidence="1 2">
    <name type="scientific">Plasmodium inui San Antonio 1</name>
    <dbReference type="NCBI Taxonomy" id="1237626"/>
    <lineage>
        <taxon>Eukaryota</taxon>
        <taxon>Sar</taxon>
        <taxon>Alveolata</taxon>
        <taxon>Apicomplexa</taxon>
        <taxon>Aconoidasida</taxon>
        <taxon>Haemosporida</taxon>
        <taxon>Plasmodiidae</taxon>
        <taxon>Plasmodium</taxon>
        <taxon>Plasmodium (Plasmodium)</taxon>
    </lineage>
</organism>
<gene>
    <name evidence="1" type="ORF">C922_04662</name>
</gene>
<evidence type="ECO:0000313" key="1">
    <source>
        <dbReference type="EMBL" id="EUD64930.1"/>
    </source>
</evidence>
<dbReference type="OrthoDB" id="385189at2759"/>